<keyword evidence="6 8" id="KW-1133">Transmembrane helix</keyword>
<evidence type="ECO:0000256" key="1">
    <source>
        <dbReference type="ARBA" id="ARBA00022475"/>
    </source>
</evidence>
<evidence type="ECO:0000313" key="9">
    <source>
        <dbReference type="EMBL" id="GLC30692.1"/>
    </source>
</evidence>
<sequence>MISKLADLATVKICKYNSYTLEEDVEKINYGLKVVLGESIKLMILLIIFFSIGMLKYFMFSLLILMSIRLFAGGLHFSTTLECLVFTTAFFIVTSYIAPSISFTSYNVYFLLGLITLILISTKAPKPNPNRPIKCKKRRRILKSLSIFFTLIWFLILMFCIKNIKLINCGISTLLLQAIQLLDFKGGFNYDKNLRNF</sequence>
<feature type="transmembrane region" description="Helical" evidence="8">
    <location>
        <begin position="42"/>
        <end position="65"/>
    </location>
</feature>
<evidence type="ECO:0000256" key="7">
    <source>
        <dbReference type="ARBA" id="ARBA00023136"/>
    </source>
</evidence>
<gene>
    <name evidence="9" type="ORF">bsdE14_21020</name>
</gene>
<keyword evidence="10" id="KW-1185">Reference proteome</keyword>
<feature type="transmembrane region" description="Helical" evidence="8">
    <location>
        <begin position="103"/>
        <end position="120"/>
    </location>
</feature>
<protein>
    <recommendedName>
        <fullName evidence="11">AgrB-like protein</fullName>
    </recommendedName>
</protein>
<evidence type="ECO:0008006" key="11">
    <source>
        <dbReference type="Google" id="ProtNLM"/>
    </source>
</evidence>
<dbReference type="Pfam" id="PF04647">
    <property type="entry name" value="AgrB"/>
    <property type="match status" value="1"/>
</dbReference>
<feature type="transmembrane region" description="Helical" evidence="8">
    <location>
        <begin position="77"/>
        <end position="97"/>
    </location>
</feature>
<evidence type="ECO:0000256" key="6">
    <source>
        <dbReference type="ARBA" id="ARBA00022989"/>
    </source>
</evidence>
<organism evidence="9 10">
    <name type="scientific">Clostridium omnivorum</name>
    <dbReference type="NCBI Taxonomy" id="1604902"/>
    <lineage>
        <taxon>Bacteria</taxon>
        <taxon>Bacillati</taxon>
        <taxon>Bacillota</taxon>
        <taxon>Clostridia</taxon>
        <taxon>Eubacteriales</taxon>
        <taxon>Clostridiaceae</taxon>
        <taxon>Clostridium</taxon>
    </lineage>
</organism>
<accession>A0ABQ5N655</accession>
<keyword evidence="5" id="KW-0378">Hydrolase</keyword>
<proteinExistence type="predicted"/>
<keyword evidence="3" id="KW-0645">Protease</keyword>
<evidence type="ECO:0000256" key="4">
    <source>
        <dbReference type="ARBA" id="ARBA00022692"/>
    </source>
</evidence>
<evidence type="ECO:0000256" key="2">
    <source>
        <dbReference type="ARBA" id="ARBA00022654"/>
    </source>
</evidence>
<evidence type="ECO:0000256" key="5">
    <source>
        <dbReference type="ARBA" id="ARBA00022801"/>
    </source>
</evidence>
<dbReference type="Proteomes" id="UP001208567">
    <property type="component" value="Unassembled WGS sequence"/>
</dbReference>
<feature type="transmembrane region" description="Helical" evidence="8">
    <location>
        <begin position="141"/>
        <end position="159"/>
    </location>
</feature>
<evidence type="ECO:0000313" key="10">
    <source>
        <dbReference type="Proteomes" id="UP001208567"/>
    </source>
</evidence>
<reference evidence="9 10" key="1">
    <citation type="journal article" date="2024" name="Int. J. Syst. Evol. Microbiol.">
        <title>Clostridium omnivorum sp. nov., isolated from anoxic soil under the treatment of reductive soil disinfestation.</title>
        <authorList>
            <person name="Ueki A."/>
            <person name="Tonouchi A."/>
            <person name="Kaku N."/>
            <person name="Honma S."/>
            <person name="Ueki K."/>
        </authorList>
    </citation>
    <scope>NUCLEOTIDE SEQUENCE [LARGE SCALE GENOMIC DNA]</scope>
    <source>
        <strain evidence="9 10">E14</strain>
    </source>
</reference>
<evidence type="ECO:0000256" key="3">
    <source>
        <dbReference type="ARBA" id="ARBA00022670"/>
    </source>
</evidence>
<dbReference type="EMBL" id="BRXR01000001">
    <property type="protein sequence ID" value="GLC30692.1"/>
    <property type="molecule type" value="Genomic_DNA"/>
</dbReference>
<dbReference type="SMART" id="SM00793">
    <property type="entry name" value="AgrB"/>
    <property type="match status" value="1"/>
</dbReference>
<evidence type="ECO:0000256" key="8">
    <source>
        <dbReference type="SAM" id="Phobius"/>
    </source>
</evidence>
<keyword evidence="7 8" id="KW-0472">Membrane</keyword>
<dbReference type="RefSeq" id="WP_350339558.1">
    <property type="nucleotide sequence ID" value="NZ_BRXR01000001.1"/>
</dbReference>
<keyword evidence="4 8" id="KW-0812">Transmembrane</keyword>
<keyword evidence="2" id="KW-0673">Quorum sensing</keyword>
<dbReference type="InterPro" id="IPR006741">
    <property type="entry name" value="AgrB"/>
</dbReference>
<comment type="caution">
    <text evidence="9">The sequence shown here is derived from an EMBL/GenBank/DDBJ whole genome shotgun (WGS) entry which is preliminary data.</text>
</comment>
<keyword evidence="1" id="KW-1003">Cell membrane</keyword>
<name>A0ABQ5N655_9CLOT</name>